<comment type="catalytic activity">
    <reaction evidence="12">
        <text>a hydroperoxide + [thioredoxin]-dithiol = an alcohol + [thioredoxin]-disulfide + H2O</text>
        <dbReference type="Rhea" id="RHEA:62620"/>
        <dbReference type="Rhea" id="RHEA-COMP:10698"/>
        <dbReference type="Rhea" id="RHEA-COMP:10700"/>
        <dbReference type="ChEBI" id="CHEBI:15377"/>
        <dbReference type="ChEBI" id="CHEBI:29950"/>
        <dbReference type="ChEBI" id="CHEBI:30879"/>
        <dbReference type="ChEBI" id="CHEBI:35924"/>
        <dbReference type="ChEBI" id="CHEBI:50058"/>
        <dbReference type="EC" id="1.11.1.24"/>
    </reaction>
</comment>
<dbReference type="EMBL" id="FQZE01000023">
    <property type="protein sequence ID" value="SHJ59075.1"/>
    <property type="molecule type" value="Genomic_DNA"/>
</dbReference>
<evidence type="ECO:0000256" key="7">
    <source>
        <dbReference type="ARBA" id="ARBA00023157"/>
    </source>
</evidence>
<dbReference type="STRING" id="1168035.SAMN05444280_12370"/>
<dbReference type="PROSITE" id="PS51352">
    <property type="entry name" value="THIOREDOXIN_2"/>
    <property type="match status" value="1"/>
</dbReference>
<dbReference type="PANTHER" id="PTHR42801:SF4">
    <property type="entry name" value="AHPC_TSA FAMILY PROTEIN"/>
    <property type="match status" value="1"/>
</dbReference>
<evidence type="ECO:0000256" key="5">
    <source>
        <dbReference type="ARBA" id="ARBA00022862"/>
    </source>
</evidence>
<keyword evidence="8" id="KW-0676">Redox-active center</keyword>
<evidence type="ECO:0000313" key="15">
    <source>
        <dbReference type="EMBL" id="SHJ59075.1"/>
    </source>
</evidence>
<evidence type="ECO:0000313" key="16">
    <source>
        <dbReference type="Proteomes" id="UP000184050"/>
    </source>
</evidence>
<evidence type="ECO:0000256" key="6">
    <source>
        <dbReference type="ARBA" id="ARBA00023002"/>
    </source>
</evidence>
<dbReference type="EC" id="1.11.1.24" evidence="3"/>
<dbReference type="Gene3D" id="3.40.30.10">
    <property type="entry name" value="Glutaredoxin"/>
    <property type="match status" value="1"/>
</dbReference>
<keyword evidence="5" id="KW-0049">Antioxidant</keyword>
<evidence type="ECO:0000256" key="9">
    <source>
        <dbReference type="ARBA" id="ARBA00032824"/>
    </source>
</evidence>
<comment type="function">
    <text evidence="1">Thiol-specific peroxidase that catalyzes the reduction of hydrogen peroxide and organic hydroperoxides to water and alcohols, respectively. Plays a role in cell protection against oxidative stress by detoxifying peroxides and as sensor of hydrogen peroxide-mediated signaling events.</text>
</comment>
<dbReference type="GO" id="GO:0045454">
    <property type="term" value="P:cell redox homeostasis"/>
    <property type="evidence" value="ECO:0007669"/>
    <property type="project" value="TreeGrafter"/>
</dbReference>
<protein>
    <recommendedName>
        <fullName evidence="3">thioredoxin-dependent peroxiredoxin</fullName>
        <ecNumber evidence="3">1.11.1.24</ecNumber>
    </recommendedName>
    <alternativeName>
        <fullName evidence="9">Thioredoxin peroxidase</fullName>
    </alternativeName>
    <alternativeName>
        <fullName evidence="11">Thioredoxin-dependent peroxiredoxin Bcp</fullName>
    </alternativeName>
</protein>
<dbReference type="CDD" id="cd03017">
    <property type="entry name" value="PRX_BCP"/>
    <property type="match status" value="1"/>
</dbReference>
<evidence type="ECO:0000256" key="10">
    <source>
        <dbReference type="ARBA" id="ARBA00038489"/>
    </source>
</evidence>
<dbReference type="InterPro" id="IPR000866">
    <property type="entry name" value="AhpC/TSA"/>
</dbReference>
<dbReference type="RefSeq" id="WP_073170891.1">
    <property type="nucleotide sequence ID" value="NZ_FQZE01000023.1"/>
</dbReference>
<organism evidence="15 16">
    <name type="scientific">Tangfeifania diversioriginum</name>
    <dbReference type="NCBI Taxonomy" id="1168035"/>
    <lineage>
        <taxon>Bacteria</taxon>
        <taxon>Pseudomonadati</taxon>
        <taxon>Bacteroidota</taxon>
        <taxon>Bacteroidia</taxon>
        <taxon>Marinilabiliales</taxon>
        <taxon>Prolixibacteraceae</taxon>
        <taxon>Tangfeifania</taxon>
    </lineage>
</organism>
<evidence type="ECO:0000256" key="3">
    <source>
        <dbReference type="ARBA" id="ARBA00013017"/>
    </source>
</evidence>
<comment type="subunit">
    <text evidence="2">Monomer.</text>
</comment>
<comment type="similarity">
    <text evidence="10">Belongs to the peroxiredoxin family. BCP/PrxQ subfamily.</text>
</comment>
<dbReference type="InterPro" id="IPR024706">
    <property type="entry name" value="Peroxiredoxin_AhpC-typ"/>
</dbReference>
<dbReference type="InterPro" id="IPR050924">
    <property type="entry name" value="Peroxiredoxin_BCP/PrxQ"/>
</dbReference>
<dbReference type="GO" id="GO:0008379">
    <property type="term" value="F:thioredoxin peroxidase activity"/>
    <property type="evidence" value="ECO:0007669"/>
    <property type="project" value="TreeGrafter"/>
</dbReference>
<keyword evidence="7" id="KW-1015">Disulfide bond</keyword>
<dbReference type="GO" id="GO:0005737">
    <property type="term" value="C:cytoplasm"/>
    <property type="evidence" value="ECO:0007669"/>
    <property type="project" value="TreeGrafter"/>
</dbReference>
<evidence type="ECO:0000256" key="13">
    <source>
        <dbReference type="PIRSR" id="PIRSR000239-1"/>
    </source>
</evidence>
<dbReference type="Pfam" id="PF00578">
    <property type="entry name" value="AhpC-TSA"/>
    <property type="match status" value="1"/>
</dbReference>
<dbReference type="SUPFAM" id="SSF52833">
    <property type="entry name" value="Thioredoxin-like"/>
    <property type="match status" value="1"/>
</dbReference>
<feature type="active site" description="Cysteine sulfenic acid (-SOH) intermediate; for peroxidase activity" evidence="13">
    <location>
        <position position="67"/>
    </location>
</feature>
<dbReference type="InterPro" id="IPR036249">
    <property type="entry name" value="Thioredoxin-like_sf"/>
</dbReference>
<keyword evidence="4" id="KW-0575">Peroxidase</keyword>
<accession>A0A1M6KJH9</accession>
<evidence type="ECO:0000256" key="4">
    <source>
        <dbReference type="ARBA" id="ARBA00022559"/>
    </source>
</evidence>
<keyword evidence="16" id="KW-1185">Reference proteome</keyword>
<proteinExistence type="inferred from homology"/>
<name>A0A1M6KJH9_9BACT</name>
<evidence type="ECO:0000256" key="12">
    <source>
        <dbReference type="ARBA" id="ARBA00049091"/>
    </source>
</evidence>
<dbReference type="PIRSF" id="PIRSF000239">
    <property type="entry name" value="AHPC"/>
    <property type="match status" value="1"/>
</dbReference>
<dbReference type="GO" id="GO:0034599">
    <property type="term" value="P:cellular response to oxidative stress"/>
    <property type="evidence" value="ECO:0007669"/>
    <property type="project" value="TreeGrafter"/>
</dbReference>
<reference evidence="15 16" key="1">
    <citation type="submission" date="2016-11" db="EMBL/GenBank/DDBJ databases">
        <authorList>
            <person name="Jaros S."/>
            <person name="Januszkiewicz K."/>
            <person name="Wedrychowicz H."/>
        </authorList>
    </citation>
    <scope>NUCLEOTIDE SEQUENCE [LARGE SCALE GENOMIC DNA]</scope>
    <source>
        <strain evidence="15 16">DSM 27063</strain>
    </source>
</reference>
<evidence type="ECO:0000256" key="8">
    <source>
        <dbReference type="ARBA" id="ARBA00023284"/>
    </source>
</evidence>
<dbReference type="InterPro" id="IPR013766">
    <property type="entry name" value="Thioredoxin_domain"/>
</dbReference>
<dbReference type="PANTHER" id="PTHR42801">
    <property type="entry name" value="THIOREDOXIN-DEPENDENT PEROXIDE REDUCTASE"/>
    <property type="match status" value="1"/>
</dbReference>
<dbReference type="OrthoDB" id="9812811at2"/>
<evidence type="ECO:0000256" key="1">
    <source>
        <dbReference type="ARBA" id="ARBA00003330"/>
    </source>
</evidence>
<evidence type="ECO:0000256" key="2">
    <source>
        <dbReference type="ARBA" id="ARBA00011245"/>
    </source>
</evidence>
<dbReference type="Proteomes" id="UP000184050">
    <property type="component" value="Unassembled WGS sequence"/>
</dbReference>
<evidence type="ECO:0000259" key="14">
    <source>
        <dbReference type="PROSITE" id="PS51352"/>
    </source>
</evidence>
<feature type="domain" description="Thioredoxin" evidence="14">
    <location>
        <begin position="24"/>
        <end position="188"/>
    </location>
</feature>
<dbReference type="AlphaFoldDB" id="A0A1M6KJH9"/>
<keyword evidence="6" id="KW-0560">Oxidoreductase</keyword>
<gene>
    <name evidence="15" type="ORF">SAMN05444280_12370</name>
</gene>
<evidence type="ECO:0000256" key="11">
    <source>
        <dbReference type="ARBA" id="ARBA00042639"/>
    </source>
</evidence>
<sequence>MKTFIFALLLAVPFITVSQNTKGLKIGEKVPGFEATADDGSTWKIKNHIGENYLVVYFYPAAMTGGCTAQACSYRDLSSALESEDAMVVGVSGDNVEGLEFFKEAHNLNFTLLSDESGDIARLFGVPVRDGGTFNSEFNGQEFELERGVTTSRWTFIIDKNGKVVYKNEQVDASKDTEEVLSFLKNNH</sequence>